<keyword evidence="7" id="KW-0597">Phosphoprotein</keyword>
<dbReference type="PANTHER" id="PTHR44936:SF9">
    <property type="entry name" value="SENSOR PROTEIN CREC"/>
    <property type="match status" value="1"/>
</dbReference>
<keyword evidence="30" id="KW-1185">Reference proteome</keyword>
<evidence type="ECO:0000256" key="16">
    <source>
        <dbReference type="ARBA" id="ARBA00022989"/>
    </source>
</evidence>
<evidence type="ECO:0000256" key="19">
    <source>
        <dbReference type="ARBA" id="ARBA00023026"/>
    </source>
</evidence>
<dbReference type="FunFam" id="1.10.287.130:FF:000010">
    <property type="entry name" value="Two-component sensor histidine kinase"/>
    <property type="match status" value="1"/>
</dbReference>
<evidence type="ECO:0000256" key="14">
    <source>
        <dbReference type="ARBA" id="ARBA00022842"/>
    </source>
</evidence>
<dbReference type="PRINTS" id="PR00344">
    <property type="entry name" value="BCTRLSENSOR"/>
</dbReference>
<dbReference type="SMART" id="SM00304">
    <property type="entry name" value="HAMP"/>
    <property type="match status" value="1"/>
</dbReference>
<evidence type="ECO:0000256" key="20">
    <source>
        <dbReference type="ARBA" id="ARBA00023136"/>
    </source>
</evidence>
<dbReference type="InterPro" id="IPR003594">
    <property type="entry name" value="HATPase_dom"/>
</dbReference>
<dbReference type="PATRIC" id="fig|888050.3.peg.283"/>
<evidence type="ECO:0000259" key="28">
    <source>
        <dbReference type="PROSITE" id="PS50885"/>
    </source>
</evidence>
<keyword evidence="20 26" id="KW-0472">Membrane</keyword>
<dbReference type="InterPro" id="IPR036890">
    <property type="entry name" value="HATPase_C_sf"/>
</dbReference>
<dbReference type="InterPro" id="IPR003660">
    <property type="entry name" value="HAMP_dom"/>
</dbReference>
<keyword evidence="6" id="KW-1003">Cell membrane</keyword>
<evidence type="ECO:0000256" key="18">
    <source>
        <dbReference type="ARBA" id="ARBA00023016"/>
    </source>
</evidence>
<dbReference type="SMART" id="SM00388">
    <property type="entry name" value="HisKA"/>
    <property type="match status" value="1"/>
</dbReference>
<organism evidence="29 30">
    <name type="scientific">Schaalia cardiffensis F0333</name>
    <dbReference type="NCBI Taxonomy" id="888050"/>
    <lineage>
        <taxon>Bacteria</taxon>
        <taxon>Bacillati</taxon>
        <taxon>Actinomycetota</taxon>
        <taxon>Actinomycetes</taxon>
        <taxon>Actinomycetales</taxon>
        <taxon>Actinomycetaceae</taxon>
        <taxon>Schaalia</taxon>
    </lineage>
</organism>
<dbReference type="GO" id="GO:0005524">
    <property type="term" value="F:ATP binding"/>
    <property type="evidence" value="ECO:0007669"/>
    <property type="project" value="UniProtKB-KW"/>
</dbReference>
<sequence length="601" mass="65422">MREPEPEPSAGRHGPHESEDSSAKTSSSGGASPQTPGAAEPQPVEGTCETPKVSTKGRRGRSKWADELLRAFTLGIARIKGTRLYRRVQASAPARAVRSSLSLRSALAITVAALAVITVFALLVSAQLRTSTFESRRTQILDDAALRFSSAQAVFDQSTAQTPDQVQETARQVVSTINSSAAGAGAVSVVLLRSPDAHSSFRINQITDGSTDLLISERMRTAVRQDGRPQWQSVAIPMVDEEDAPGILVGQVVQLPRAGKHELYIIYSLASDQRQVKMVIRVLFAVALPILIGLPIGAFWLLFSILRPVRRTAEAAKHLAAGDLEARVQVRGEDEMADLSIAFNEMASSLQKKIQEYDELSRLQQRFVSDVSHELRTPLTTIRMADSVIWDHREALPPMAKRSAELLHEQTERMDSLFTDLLEISRHDARSADLAAEVIDLRQVVAKVVAMNAELAERLGVEVRLGGSEERCAVAIDDRRIERVLRNLLVNALEFAEGGPVDLTIGQSDTDVAVRVRDYGVGMSPETAAHVFDRFYRADASRKRTSGGTGLGLSIAAEDVALHGGILEAFGELGHGASFLMTLPKKAGDQVRSEPLKLWED</sequence>
<keyword evidence="12" id="KW-0378">Hydrolase</keyword>
<evidence type="ECO:0000256" key="22">
    <source>
        <dbReference type="ARBA" id="ARBA00035305"/>
    </source>
</evidence>
<evidence type="ECO:0000256" key="12">
    <source>
        <dbReference type="ARBA" id="ARBA00022801"/>
    </source>
</evidence>
<dbReference type="GO" id="GO:0004721">
    <property type="term" value="F:phosphoprotein phosphatase activity"/>
    <property type="evidence" value="ECO:0007669"/>
    <property type="project" value="UniProtKB-KW"/>
</dbReference>
<dbReference type="PROSITE" id="PS50885">
    <property type="entry name" value="HAMP"/>
    <property type="match status" value="1"/>
</dbReference>
<dbReference type="CDD" id="cd06225">
    <property type="entry name" value="HAMP"/>
    <property type="match status" value="1"/>
</dbReference>
<feature type="transmembrane region" description="Helical" evidence="26">
    <location>
        <begin position="282"/>
        <end position="303"/>
    </location>
</feature>
<dbReference type="Gene3D" id="1.10.287.130">
    <property type="match status" value="1"/>
</dbReference>
<dbReference type="FunFam" id="3.30.565.10:FF:000013">
    <property type="entry name" value="Two-component sensor histidine kinase"/>
    <property type="match status" value="1"/>
</dbReference>
<name>N6WFC8_9ACTO</name>
<keyword evidence="14" id="KW-0460">Magnesium</keyword>
<reference evidence="29 30" key="1">
    <citation type="submission" date="2013-03" db="EMBL/GenBank/DDBJ databases">
        <title>Reference genome for the Human Microbiome Project.</title>
        <authorList>
            <person name="Aqrawi P."/>
            <person name="Ayvaz T."/>
            <person name="Bess C."/>
            <person name="Blankenburg K."/>
            <person name="Coyle M."/>
            <person name="Deng J."/>
            <person name="Forbes L."/>
            <person name="Fowler G."/>
            <person name="Francisco L."/>
            <person name="Fu Q."/>
            <person name="Gibbs R."/>
            <person name="Gross S."/>
            <person name="Gubbala S."/>
            <person name="Hale W."/>
            <person name="Hemphill L."/>
            <person name="Highlander S."/>
            <person name="Hirani K."/>
            <person name="Jackson L."/>
            <person name="Jakkamsetti A."/>
            <person name="Javaid M."/>
            <person name="Jayaseelan J.C."/>
            <person name="Jiang H."/>
            <person name="Joshi V."/>
            <person name="Korchina V."/>
            <person name="Kovar C."/>
            <person name="Lara F."/>
            <person name="Lee S."/>
            <person name="Liu Y."/>
            <person name="Mata R."/>
            <person name="Mathew T."/>
            <person name="Munidasa M."/>
            <person name="Muzny D."/>
            <person name="Nazareth L."/>
            <person name="Ngo R."/>
            <person name="Nguyen L."/>
            <person name="Nguyen N."/>
            <person name="Okwuonu G."/>
            <person name="Ongeri F."/>
            <person name="Palculict T."/>
            <person name="Patil S."/>
            <person name="Petrosino J."/>
            <person name="Pham C."/>
            <person name="Pham P."/>
            <person name="Pu L.-L."/>
            <person name="Qin X."/>
            <person name="Qu J."/>
            <person name="Reid J."/>
            <person name="Ross M."/>
            <person name="Ruth R."/>
            <person name="Saada N."/>
            <person name="San Lucas F."/>
            <person name="Santibanez J."/>
            <person name="Shang Y."/>
            <person name="Simmons D."/>
            <person name="Song X.-Z."/>
            <person name="Tang L.-Y."/>
            <person name="Thornton R."/>
            <person name="Warren J."/>
            <person name="Weissenberger G."/>
            <person name="Wilczek-Boney K."/>
            <person name="Worley K."/>
            <person name="Youmans B."/>
            <person name="Zhang J."/>
            <person name="Zhang L."/>
            <person name="Zhao Z."/>
            <person name="Zhou C."/>
            <person name="Zhu D."/>
            <person name="Zhu Y."/>
        </authorList>
    </citation>
    <scope>NUCLEOTIDE SEQUENCE [LARGE SCALE GENOMIC DNA]</scope>
    <source>
        <strain evidence="29 30">F0333</strain>
    </source>
</reference>
<evidence type="ECO:0000259" key="27">
    <source>
        <dbReference type="PROSITE" id="PS50109"/>
    </source>
</evidence>
<evidence type="ECO:0000256" key="26">
    <source>
        <dbReference type="SAM" id="Phobius"/>
    </source>
</evidence>
<dbReference type="GO" id="GO:0005886">
    <property type="term" value="C:plasma membrane"/>
    <property type="evidence" value="ECO:0007669"/>
    <property type="project" value="UniProtKB-SubCell"/>
</dbReference>
<dbReference type="CDD" id="cd00075">
    <property type="entry name" value="HATPase"/>
    <property type="match status" value="1"/>
</dbReference>
<comment type="caution">
    <text evidence="29">The sequence shown here is derived from an EMBL/GenBank/DDBJ whole genome shotgun (WGS) entry which is preliminary data.</text>
</comment>
<evidence type="ECO:0000256" key="3">
    <source>
        <dbReference type="ARBA" id="ARBA00001946"/>
    </source>
</evidence>
<evidence type="ECO:0000313" key="30">
    <source>
        <dbReference type="Proteomes" id="UP000013015"/>
    </source>
</evidence>
<dbReference type="SUPFAM" id="SSF158472">
    <property type="entry name" value="HAMP domain-like"/>
    <property type="match status" value="1"/>
</dbReference>
<evidence type="ECO:0000256" key="1">
    <source>
        <dbReference type="ARBA" id="ARBA00000085"/>
    </source>
</evidence>
<evidence type="ECO:0000256" key="11">
    <source>
        <dbReference type="ARBA" id="ARBA00022777"/>
    </source>
</evidence>
<dbReference type="Pfam" id="PF02518">
    <property type="entry name" value="HATPase_c"/>
    <property type="match status" value="1"/>
</dbReference>
<comment type="cofactor">
    <cofactor evidence="3">
        <name>Mg(2+)</name>
        <dbReference type="ChEBI" id="CHEBI:18420"/>
    </cofactor>
</comment>
<evidence type="ECO:0000256" key="15">
    <source>
        <dbReference type="ARBA" id="ARBA00022912"/>
    </source>
</evidence>
<dbReference type="SUPFAM" id="SSF47384">
    <property type="entry name" value="Homodimeric domain of signal transducing histidine kinase"/>
    <property type="match status" value="1"/>
</dbReference>
<proteinExistence type="predicted"/>
<feature type="region of interest" description="Disordered" evidence="25">
    <location>
        <begin position="1"/>
        <end position="60"/>
    </location>
</feature>
<evidence type="ECO:0000313" key="29">
    <source>
        <dbReference type="EMBL" id="ENO18954.1"/>
    </source>
</evidence>
<feature type="domain" description="Histidine kinase" evidence="27">
    <location>
        <begin position="370"/>
        <end position="587"/>
    </location>
</feature>
<dbReference type="Proteomes" id="UP000013015">
    <property type="component" value="Unassembled WGS sequence"/>
</dbReference>
<keyword evidence="11 29" id="KW-0418">Kinase</keyword>
<dbReference type="SMART" id="SM00387">
    <property type="entry name" value="HATPase_c"/>
    <property type="match status" value="1"/>
</dbReference>
<feature type="domain" description="HAMP" evidence="28">
    <location>
        <begin position="303"/>
        <end position="355"/>
    </location>
</feature>
<evidence type="ECO:0000256" key="24">
    <source>
        <dbReference type="ARBA" id="ARBA00041776"/>
    </source>
</evidence>
<evidence type="ECO:0000256" key="6">
    <source>
        <dbReference type="ARBA" id="ARBA00022475"/>
    </source>
</evidence>
<dbReference type="PROSITE" id="PS50109">
    <property type="entry name" value="HIS_KIN"/>
    <property type="match status" value="1"/>
</dbReference>
<dbReference type="InterPro" id="IPR050980">
    <property type="entry name" value="2C_sensor_his_kinase"/>
</dbReference>
<evidence type="ECO:0000256" key="8">
    <source>
        <dbReference type="ARBA" id="ARBA00022679"/>
    </source>
</evidence>
<dbReference type="InterPro" id="IPR004358">
    <property type="entry name" value="Sig_transdc_His_kin-like_C"/>
</dbReference>
<keyword evidence="8 29" id="KW-0808">Transferase</keyword>
<dbReference type="Pfam" id="PF00512">
    <property type="entry name" value="HisKA"/>
    <property type="match status" value="1"/>
</dbReference>
<dbReference type="EMBL" id="AQHZ01000005">
    <property type="protein sequence ID" value="ENO18954.1"/>
    <property type="molecule type" value="Genomic_DNA"/>
</dbReference>
<comment type="catalytic activity">
    <reaction evidence="1">
        <text>ATP + protein L-histidine = ADP + protein N-phospho-L-histidine.</text>
        <dbReference type="EC" id="2.7.13.3"/>
    </reaction>
</comment>
<dbReference type="EC" id="2.7.13.3" evidence="5"/>
<evidence type="ECO:0000256" key="13">
    <source>
        <dbReference type="ARBA" id="ARBA00022840"/>
    </source>
</evidence>
<accession>N6WFC8</accession>
<feature type="transmembrane region" description="Helical" evidence="26">
    <location>
        <begin position="106"/>
        <end position="128"/>
    </location>
</feature>
<evidence type="ECO:0000256" key="5">
    <source>
        <dbReference type="ARBA" id="ARBA00012438"/>
    </source>
</evidence>
<dbReference type="PANTHER" id="PTHR44936">
    <property type="entry name" value="SENSOR PROTEIN CREC"/>
    <property type="match status" value="1"/>
</dbReference>
<gene>
    <name evidence="29" type="primary">mtrB</name>
    <name evidence="29" type="ORF">HMPREF9004_0289</name>
</gene>
<dbReference type="Pfam" id="PF00672">
    <property type="entry name" value="HAMP"/>
    <property type="match status" value="1"/>
</dbReference>
<feature type="compositionally biased region" description="Low complexity" evidence="25">
    <location>
        <begin position="23"/>
        <end position="32"/>
    </location>
</feature>
<protein>
    <recommendedName>
        <fullName evidence="22">Sensor histidine kinase MtrB</fullName>
        <ecNumber evidence="5">2.7.13.3</ecNumber>
    </recommendedName>
    <alternativeName>
        <fullName evidence="24">Mycobacterial persistence regulator B</fullName>
    </alternativeName>
    <alternativeName>
        <fullName evidence="23">Signal transduction histidine-protein kinase/phosphatase MprB</fullName>
    </alternativeName>
</protein>
<evidence type="ECO:0000256" key="21">
    <source>
        <dbReference type="ARBA" id="ARBA00023211"/>
    </source>
</evidence>
<keyword evidence="9 26" id="KW-0812">Transmembrane</keyword>
<evidence type="ECO:0000256" key="25">
    <source>
        <dbReference type="SAM" id="MobiDB-lite"/>
    </source>
</evidence>
<keyword evidence="13" id="KW-0067">ATP-binding</keyword>
<dbReference type="InterPro" id="IPR047669">
    <property type="entry name" value="MtrAB_MtrB"/>
</dbReference>
<dbReference type="GO" id="GO:0000155">
    <property type="term" value="F:phosphorelay sensor kinase activity"/>
    <property type="evidence" value="ECO:0007669"/>
    <property type="project" value="InterPro"/>
</dbReference>
<dbReference type="Gene3D" id="6.10.340.10">
    <property type="match status" value="1"/>
</dbReference>
<dbReference type="HOGENOM" id="CLU_000445_89_18_11"/>
<evidence type="ECO:0000256" key="7">
    <source>
        <dbReference type="ARBA" id="ARBA00022553"/>
    </source>
</evidence>
<dbReference type="NCBIfam" id="NF040691">
    <property type="entry name" value="MtrAB_MtrB"/>
    <property type="match status" value="1"/>
</dbReference>
<evidence type="ECO:0000256" key="10">
    <source>
        <dbReference type="ARBA" id="ARBA00022741"/>
    </source>
</evidence>
<comment type="subcellular location">
    <subcellularLocation>
        <location evidence="4">Cell membrane</location>
        <topology evidence="4">Multi-pass membrane protein</topology>
    </subcellularLocation>
</comment>
<keyword evidence="17" id="KW-0902">Two-component regulatory system</keyword>
<evidence type="ECO:0000256" key="4">
    <source>
        <dbReference type="ARBA" id="ARBA00004651"/>
    </source>
</evidence>
<keyword evidence="19" id="KW-0843">Virulence</keyword>
<evidence type="ECO:0000256" key="9">
    <source>
        <dbReference type="ARBA" id="ARBA00022692"/>
    </source>
</evidence>
<dbReference type="eggNOG" id="COG5002">
    <property type="taxonomic scope" value="Bacteria"/>
</dbReference>
<dbReference type="InterPro" id="IPR036097">
    <property type="entry name" value="HisK_dim/P_sf"/>
</dbReference>
<keyword evidence="18" id="KW-0346">Stress response</keyword>
<dbReference type="CDD" id="cd00082">
    <property type="entry name" value="HisKA"/>
    <property type="match status" value="1"/>
</dbReference>
<dbReference type="InterPro" id="IPR005467">
    <property type="entry name" value="His_kinase_dom"/>
</dbReference>
<keyword evidence="15" id="KW-0904">Protein phosphatase</keyword>
<dbReference type="AlphaFoldDB" id="N6WFC8"/>
<evidence type="ECO:0000256" key="2">
    <source>
        <dbReference type="ARBA" id="ARBA00001936"/>
    </source>
</evidence>
<keyword evidence="16 26" id="KW-1133">Transmembrane helix</keyword>
<keyword evidence="21" id="KW-0464">Manganese</keyword>
<comment type="cofactor">
    <cofactor evidence="2">
        <name>Mn(2+)</name>
        <dbReference type="ChEBI" id="CHEBI:29035"/>
    </cofactor>
</comment>
<evidence type="ECO:0000256" key="17">
    <source>
        <dbReference type="ARBA" id="ARBA00023012"/>
    </source>
</evidence>
<dbReference type="SUPFAM" id="SSF55874">
    <property type="entry name" value="ATPase domain of HSP90 chaperone/DNA topoisomerase II/histidine kinase"/>
    <property type="match status" value="1"/>
</dbReference>
<dbReference type="STRING" id="888050.HMPREF9004_0289"/>
<dbReference type="Gene3D" id="3.30.565.10">
    <property type="entry name" value="Histidine kinase-like ATPase, C-terminal domain"/>
    <property type="match status" value="1"/>
</dbReference>
<keyword evidence="10" id="KW-0547">Nucleotide-binding</keyword>
<dbReference type="InterPro" id="IPR003661">
    <property type="entry name" value="HisK_dim/P_dom"/>
</dbReference>
<evidence type="ECO:0000256" key="23">
    <source>
        <dbReference type="ARBA" id="ARBA00040454"/>
    </source>
</evidence>